<evidence type="ECO:0000313" key="3">
    <source>
        <dbReference type="Proteomes" id="UP000717328"/>
    </source>
</evidence>
<proteinExistence type="predicted"/>
<feature type="transmembrane region" description="Helical" evidence="1">
    <location>
        <begin position="21"/>
        <end position="46"/>
    </location>
</feature>
<comment type="caution">
    <text evidence="2">The sequence shown here is derived from an EMBL/GenBank/DDBJ whole genome shotgun (WGS) entry which is preliminary data.</text>
</comment>
<dbReference type="AlphaFoldDB" id="A0A9P7GP74"/>
<keyword evidence="1" id="KW-0472">Membrane</keyword>
<dbReference type="Proteomes" id="UP000717328">
    <property type="component" value="Unassembled WGS sequence"/>
</dbReference>
<protein>
    <submittedName>
        <fullName evidence="2">Uncharacterized protein</fullName>
    </submittedName>
</protein>
<keyword evidence="3" id="KW-1185">Reference proteome</keyword>
<reference evidence="2" key="1">
    <citation type="submission" date="2021-02" db="EMBL/GenBank/DDBJ databases">
        <authorList>
            <person name="Nieuwenhuis M."/>
            <person name="Van De Peppel L.J.J."/>
        </authorList>
    </citation>
    <scope>NUCLEOTIDE SEQUENCE</scope>
    <source>
        <strain evidence="2">D49</strain>
    </source>
</reference>
<evidence type="ECO:0000313" key="2">
    <source>
        <dbReference type="EMBL" id="KAG5653464.1"/>
    </source>
</evidence>
<accession>A0A9P7GP74</accession>
<organism evidence="2 3">
    <name type="scientific">Sphagnurus paluster</name>
    <dbReference type="NCBI Taxonomy" id="117069"/>
    <lineage>
        <taxon>Eukaryota</taxon>
        <taxon>Fungi</taxon>
        <taxon>Dikarya</taxon>
        <taxon>Basidiomycota</taxon>
        <taxon>Agaricomycotina</taxon>
        <taxon>Agaricomycetes</taxon>
        <taxon>Agaricomycetidae</taxon>
        <taxon>Agaricales</taxon>
        <taxon>Tricholomatineae</taxon>
        <taxon>Lyophyllaceae</taxon>
        <taxon>Sphagnurus</taxon>
    </lineage>
</organism>
<keyword evidence="1" id="KW-0812">Transmembrane</keyword>
<evidence type="ECO:0000256" key="1">
    <source>
        <dbReference type="SAM" id="Phobius"/>
    </source>
</evidence>
<keyword evidence="1" id="KW-1133">Transmembrane helix</keyword>
<name>A0A9P7GP74_9AGAR</name>
<dbReference type="EMBL" id="JABCKI010000051">
    <property type="protein sequence ID" value="KAG5653464.1"/>
    <property type="molecule type" value="Genomic_DNA"/>
</dbReference>
<reference evidence="2" key="2">
    <citation type="submission" date="2021-10" db="EMBL/GenBank/DDBJ databases">
        <title>Phylogenomics reveals ancestral predisposition of the termite-cultivated fungus Termitomyces towards a domesticated lifestyle.</title>
        <authorList>
            <person name="Auxier B."/>
            <person name="Grum-Grzhimaylo A."/>
            <person name="Cardenas M.E."/>
            <person name="Lodge J.D."/>
            <person name="Laessoe T."/>
            <person name="Pedersen O."/>
            <person name="Smith M.E."/>
            <person name="Kuyper T.W."/>
            <person name="Franco-Molano E.A."/>
            <person name="Baroni T.J."/>
            <person name="Aanen D.K."/>
        </authorList>
    </citation>
    <scope>NUCLEOTIDE SEQUENCE</scope>
    <source>
        <strain evidence="2">D49</strain>
    </source>
</reference>
<gene>
    <name evidence="2" type="ORF">H0H81_000233</name>
</gene>
<sequence>MFSQPIHGIYLAESHPVTLETFYACASLYLIALVVYIATTSVYDMIQESKPRRRRIRKLSRDLSDVEEDILKAQSALETLHDIRKNGFRRWADVREDLEVLTAHLGLGFHEGFDKRLAILKSNAALVDEKLLKQIAFVEIKVRELTVGRPQA</sequence>